<keyword evidence="2" id="KW-1185">Reference proteome</keyword>
<dbReference type="AlphaFoldDB" id="A0AAD6WTN1"/>
<accession>A0AAD6WTN1</accession>
<evidence type="ECO:0000313" key="1">
    <source>
        <dbReference type="EMBL" id="KAJ7020559.1"/>
    </source>
</evidence>
<name>A0AAD6WTN1_9AGAR</name>
<organism evidence="1 2">
    <name type="scientific">Mycena alexandri</name>
    <dbReference type="NCBI Taxonomy" id="1745969"/>
    <lineage>
        <taxon>Eukaryota</taxon>
        <taxon>Fungi</taxon>
        <taxon>Dikarya</taxon>
        <taxon>Basidiomycota</taxon>
        <taxon>Agaricomycotina</taxon>
        <taxon>Agaricomycetes</taxon>
        <taxon>Agaricomycetidae</taxon>
        <taxon>Agaricales</taxon>
        <taxon>Marasmiineae</taxon>
        <taxon>Mycenaceae</taxon>
        <taxon>Mycena</taxon>
    </lineage>
</organism>
<proteinExistence type="predicted"/>
<sequence>VFHSSLELTIHRLCTTSTPPPGSLPRPLAMCLVLAIDTMTANSNLKRLSQGAKTSTSGWWLGAHGHCRVQFACIHVPCDGHPDAPTSTEIHTATGADRTLHAVKQACPLWPLVHPPPHLPRPHPPSASWTPPPSKVHTFLSRSTGHTHAIPISLSPPFNSPQGAPMRMRTSFPGSKCAHCKEVEVERRACAGETVHSGAAVKSIDRRSDQRSELSTQLTPITEANRVCEFGVVGQASRPSRVLLSSVIDKQTAN</sequence>
<dbReference type="Proteomes" id="UP001218188">
    <property type="component" value="Unassembled WGS sequence"/>
</dbReference>
<comment type="caution">
    <text evidence="1">The sequence shown here is derived from an EMBL/GenBank/DDBJ whole genome shotgun (WGS) entry which is preliminary data.</text>
</comment>
<feature type="non-terminal residue" evidence="1">
    <location>
        <position position="1"/>
    </location>
</feature>
<reference evidence="1" key="1">
    <citation type="submission" date="2023-03" db="EMBL/GenBank/DDBJ databases">
        <title>Massive genome expansion in bonnet fungi (Mycena s.s.) driven by repeated elements and novel gene families across ecological guilds.</title>
        <authorList>
            <consortium name="Lawrence Berkeley National Laboratory"/>
            <person name="Harder C.B."/>
            <person name="Miyauchi S."/>
            <person name="Viragh M."/>
            <person name="Kuo A."/>
            <person name="Thoen E."/>
            <person name="Andreopoulos B."/>
            <person name="Lu D."/>
            <person name="Skrede I."/>
            <person name="Drula E."/>
            <person name="Henrissat B."/>
            <person name="Morin E."/>
            <person name="Kohler A."/>
            <person name="Barry K."/>
            <person name="LaButti K."/>
            <person name="Morin E."/>
            <person name="Salamov A."/>
            <person name="Lipzen A."/>
            <person name="Mereny Z."/>
            <person name="Hegedus B."/>
            <person name="Baldrian P."/>
            <person name="Stursova M."/>
            <person name="Weitz H."/>
            <person name="Taylor A."/>
            <person name="Grigoriev I.V."/>
            <person name="Nagy L.G."/>
            <person name="Martin F."/>
            <person name="Kauserud H."/>
        </authorList>
    </citation>
    <scope>NUCLEOTIDE SEQUENCE</scope>
    <source>
        <strain evidence="1">CBHHK200</strain>
    </source>
</reference>
<protein>
    <submittedName>
        <fullName evidence="1">Uncharacterized protein</fullName>
    </submittedName>
</protein>
<evidence type="ECO:0000313" key="2">
    <source>
        <dbReference type="Proteomes" id="UP001218188"/>
    </source>
</evidence>
<dbReference type="EMBL" id="JARJCM010000258">
    <property type="protein sequence ID" value="KAJ7020559.1"/>
    <property type="molecule type" value="Genomic_DNA"/>
</dbReference>
<gene>
    <name evidence="1" type="ORF">C8F04DRAFT_1196471</name>
</gene>